<protein>
    <submittedName>
        <fullName evidence="2">Uncharacterized protein</fullName>
    </submittedName>
</protein>
<reference evidence="2 3" key="1">
    <citation type="submission" date="2018-05" db="EMBL/GenBank/DDBJ databases">
        <title>Genomic Encyclopedia of Type Strains, Phase IV (KMG-IV): sequencing the most valuable type-strain genomes for metagenomic binning, comparative biology and taxonomic classification.</title>
        <authorList>
            <person name="Goeker M."/>
        </authorList>
    </citation>
    <scope>NUCLEOTIDE SEQUENCE [LARGE SCALE GENOMIC DNA]</scope>
    <source>
        <strain evidence="2 3">DSM 45480</strain>
    </source>
</reference>
<organism evidence="2 3">
    <name type="scientific">Lentzea atacamensis</name>
    <dbReference type="NCBI Taxonomy" id="531938"/>
    <lineage>
        <taxon>Bacteria</taxon>
        <taxon>Bacillati</taxon>
        <taxon>Actinomycetota</taxon>
        <taxon>Actinomycetes</taxon>
        <taxon>Pseudonocardiales</taxon>
        <taxon>Pseudonocardiaceae</taxon>
        <taxon>Lentzea</taxon>
    </lineage>
</organism>
<accession>A0A316I111</accession>
<evidence type="ECO:0000313" key="2">
    <source>
        <dbReference type="EMBL" id="PWK87076.1"/>
    </source>
</evidence>
<comment type="caution">
    <text evidence="2">The sequence shown here is derived from an EMBL/GenBank/DDBJ whole genome shotgun (WGS) entry which is preliminary data.</text>
</comment>
<dbReference type="EMBL" id="QGHB01000004">
    <property type="protein sequence ID" value="PWK87076.1"/>
    <property type="molecule type" value="Genomic_DNA"/>
</dbReference>
<dbReference type="Proteomes" id="UP000246005">
    <property type="component" value="Unassembled WGS sequence"/>
</dbReference>
<dbReference type="AlphaFoldDB" id="A0A316I111"/>
<gene>
    <name evidence="2" type="ORF">C8D88_104237</name>
</gene>
<evidence type="ECO:0000313" key="3">
    <source>
        <dbReference type="Proteomes" id="UP000246005"/>
    </source>
</evidence>
<proteinExistence type="predicted"/>
<name>A0A316I111_9PSEU</name>
<evidence type="ECO:0000256" key="1">
    <source>
        <dbReference type="SAM" id="MobiDB-lite"/>
    </source>
</evidence>
<feature type="region of interest" description="Disordered" evidence="1">
    <location>
        <begin position="242"/>
        <end position="262"/>
    </location>
</feature>
<sequence length="411" mass="43820">MPTDISSAGITRCASGYDSTSRKDVLRRVEVPVVQGAAARARPVPSGQSQFSQPVPAGRARFARRVPAVNDHQCAASARAFACQLPLELPPTDVGDGVCDVMVASHTRDVQVFDSDEVSRTHQVRGRAVQEVSPCVANLPVNLGASCLCFAAVVASALAASRSALIAGEVACSAGKLSRIGDPQAVAGHQEIRQAEVNTYRVAYWLSGCGLLGINGEGDVPASVWFTGDDHGRRVERGHVHIGERPDETQRKARPGERQHAVPHSECRARAVRGLAAVAGLDLRVARTPSEEVLERRVLVAQCLLQRHRGNFRQEREFLGALPHGESGGGLLARGARTTVAVTVTPLAQGLVPHQAYTTESAVEHRSSFGGRVSPHLYAVLTIRNLPGAMMSTTPHHRIVRSACGGGWWSL</sequence>